<evidence type="ECO:0000313" key="1">
    <source>
        <dbReference type="EMBL" id="TFK37576.1"/>
    </source>
</evidence>
<reference evidence="1 2" key="1">
    <citation type="journal article" date="2019" name="Nat. Ecol. Evol.">
        <title>Megaphylogeny resolves global patterns of mushroom evolution.</title>
        <authorList>
            <person name="Varga T."/>
            <person name="Krizsan K."/>
            <person name="Foldi C."/>
            <person name="Dima B."/>
            <person name="Sanchez-Garcia M."/>
            <person name="Sanchez-Ramirez S."/>
            <person name="Szollosi G.J."/>
            <person name="Szarkandi J.G."/>
            <person name="Papp V."/>
            <person name="Albert L."/>
            <person name="Andreopoulos W."/>
            <person name="Angelini C."/>
            <person name="Antonin V."/>
            <person name="Barry K.W."/>
            <person name="Bougher N.L."/>
            <person name="Buchanan P."/>
            <person name="Buyck B."/>
            <person name="Bense V."/>
            <person name="Catcheside P."/>
            <person name="Chovatia M."/>
            <person name="Cooper J."/>
            <person name="Damon W."/>
            <person name="Desjardin D."/>
            <person name="Finy P."/>
            <person name="Geml J."/>
            <person name="Haridas S."/>
            <person name="Hughes K."/>
            <person name="Justo A."/>
            <person name="Karasinski D."/>
            <person name="Kautmanova I."/>
            <person name="Kiss B."/>
            <person name="Kocsube S."/>
            <person name="Kotiranta H."/>
            <person name="LaButti K.M."/>
            <person name="Lechner B.E."/>
            <person name="Liimatainen K."/>
            <person name="Lipzen A."/>
            <person name="Lukacs Z."/>
            <person name="Mihaltcheva S."/>
            <person name="Morgado L.N."/>
            <person name="Niskanen T."/>
            <person name="Noordeloos M.E."/>
            <person name="Ohm R.A."/>
            <person name="Ortiz-Santana B."/>
            <person name="Ovrebo C."/>
            <person name="Racz N."/>
            <person name="Riley R."/>
            <person name="Savchenko A."/>
            <person name="Shiryaev A."/>
            <person name="Soop K."/>
            <person name="Spirin V."/>
            <person name="Szebenyi C."/>
            <person name="Tomsovsky M."/>
            <person name="Tulloss R.E."/>
            <person name="Uehling J."/>
            <person name="Grigoriev I.V."/>
            <person name="Vagvolgyi C."/>
            <person name="Papp T."/>
            <person name="Martin F.M."/>
            <person name="Miettinen O."/>
            <person name="Hibbett D.S."/>
            <person name="Nagy L.G."/>
        </authorList>
    </citation>
    <scope>NUCLEOTIDE SEQUENCE [LARGE SCALE GENOMIC DNA]</scope>
    <source>
        <strain evidence="1 2">CBS 166.37</strain>
    </source>
</reference>
<sequence length="441" mass="50261">MRYPQVLQRAFSGINSPAKHLKHLSNTTPEIYTFAASTISSSASIHTLPNELLEEIFLHCCSYTSDNHFVRPNSREAPLLLCQISSHWRQLAQSMPALWSSLTLKHLSGLGFDLSIGRQWLNMSKDTSLSLEAASGYVPDVYKSLRYEVYVEDAFSLVLENVHRWKILSVQLNDSLAARFLGVPDRSSPQLEGIKISIPRSISKDSMEALPSKLSSFKRLRRLTWSTRSTPSSFLSVPWSQLTHIEILCPLSPSTCLAILKQSLQAVDIYISCIKEADSSAIEQTIVLPNVKYFRLHSRSDAGEVLRHLTLPALHTLQLFNKRERRLTCDYQALEDFLVRSQCSLQQLIFTDLEGTDEDIYHYLQLPILLSIPLVIFTTMPLTGRISDLLRSSSVRELQSRVQVHDRQVGWSPNSDDNIVLHHLKFITLFRNVYCNQSWQY</sequence>
<dbReference type="EMBL" id="ML213607">
    <property type="protein sequence ID" value="TFK37576.1"/>
    <property type="molecule type" value="Genomic_DNA"/>
</dbReference>
<gene>
    <name evidence="1" type="ORF">BDQ12DRAFT_736109</name>
</gene>
<dbReference type="AlphaFoldDB" id="A0A5C3LZP5"/>
<evidence type="ECO:0000313" key="2">
    <source>
        <dbReference type="Proteomes" id="UP000308652"/>
    </source>
</evidence>
<name>A0A5C3LZP5_9AGAR</name>
<protein>
    <recommendedName>
        <fullName evidence="3">F-box domain-containing protein</fullName>
    </recommendedName>
</protein>
<proteinExistence type="predicted"/>
<dbReference type="OrthoDB" id="3217549at2759"/>
<keyword evidence="2" id="KW-1185">Reference proteome</keyword>
<dbReference type="Gene3D" id="1.20.1280.50">
    <property type="match status" value="1"/>
</dbReference>
<accession>A0A5C3LZP5</accession>
<evidence type="ECO:0008006" key="3">
    <source>
        <dbReference type="Google" id="ProtNLM"/>
    </source>
</evidence>
<dbReference type="Proteomes" id="UP000308652">
    <property type="component" value="Unassembled WGS sequence"/>
</dbReference>
<organism evidence="1 2">
    <name type="scientific">Crucibulum laeve</name>
    <dbReference type="NCBI Taxonomy" id="68775"/>
    <lineage>
        <taxon>Eukaryota</taxon>
        <taxon>Fungi</taxon>
        <taxon>Dikarya</taxon>
        <taxon>Basidiomycota</taxon>
        <taxon>Agaricomycotina</taxon>
        <taxon>Agaricomycetes</taxon>
        <taxon>Agaricomycetidae</taxon>
        <taxon>Agaricales</taxon>
        <taxon>Agaricineae</taxon>
        <taxon>Nidulariaceae</taxon>
        <taxon>Crucibulum</taxon>
    </lineage>
</organism>